<accession>A0A6M9Q0M4</accession>
<dbReference type="Gene3D" id="3.40.30.10">
    <property type="entry name" value="Glutaredoxin"/>
    <property type="match status" value="1"/>
</dbReference>
<dbReference type="Pfam" id="PF13098">
    <property type="entry name" value="Thioredoxin_2"/>
    <property type="match status" value="1"/>
</dbReference>
<evidence type="ECO:0000256" key="4">
    <source>
        <dbReference type="ARBA" id="ARBA00022764"/>
    </source>
</evidence>
<reference evidence="10 11" key="1">
    <citation type="submission" date="2018-04" db="EMBL/GenBank/DDBJ databases">
        <title>Polynucleobacter sp. LimPoW16 genome.</title>
        <authorList>
            <person name="Hahn M.W."/>
        </authorList>
    </citation>
    <scope>NUCLEOTIDE SEQUENCE [LARGE SCALE GENOMIC DNA]</scope>
    <source>
        <strain evidence="10 11">LimPoW16</strain>
    </source>
</reference>
<evidence type="ECO:0000259" key="8">
    <source>
        <dbReference type="Pfam" id="PF10411"/>
    </source>
</evidence>
<keyword evidence="11" id="KW-1185">Reference proteome</keyword>
<keyword evidence="5" id="KW-1015">Disulfide bond</keyword>
<dbReference type="SUPFAM" id="SSF52833">
    <property type="entry name" value="Thioredoxin-like"/>
    <property type="match status" value="1"/>
</dbReference>
<dbReference type="Pfam" id="PF10411">
    <property type="entry name" value="DsbC_N"/>
    <property type="match status" value="1"/>
</dbReference>
<dbReference type="InterPro" id="IPR009094">
    <property type="entry name" value="DiS-bond_isomerase_DsbC/G_N_sf"/>
</dbReference>
<protein>
    <recommendedName>
        <fullName evidence="7">Thiol:disulfide interchange protein</fullName>
    </recommendedName>
</protein>
<dbReference type="InterPro" id="IPR033954">
    <property type="entry name" value="DiS-bond_Isoase_DsbC/G"/>
</dbReference>
<keyword evidence="3 7" id="KW-0732">Signal</keyword>
<evidence type="ECO:0000256" key="1">
    <source>
        <dbReference type="ARBA" id="ARBA00004418"/>
    </source>
</evidence>
<sequence length="242" mass="26322">MLDKLCKLALSYAFLCSVALLAGPAHAQSEQQIRTELQKKIGANTKIKSVSASPIPGIFEVLVGNDVFYTDAASKYVIQGEIIELASGKNITEQRQADLNRIKWSDLLPANAIKMVRGNGSRQVAIFSDPNCGYCKRLDKSLQQLDNVTIYTYLIPILSADSAQKSKQIWCAADPQKAYVDWMINGITPTGKGDCATPLDKNTAVAKNYGITGTPTLVFVDGSRFPGAVQISDIEKKFSSLK</sequence>
<dbReference type="InterPro" id="IPR036249">
    <property type="entry name" value="Thioredoxin-like_sf"/>
</dbReference>
<evidence type="ECO:0000256" key="6">
    <source>
        <dbReference type="ARBA" id="ARBA00023284"/>
    </source>
</evidence>
<proteinExistence type="inferred from homology"/>
<name>A0A6M9Q0M4_9BURK</name>
<dbReference type="EMBL" id="CP028941">
    <property type="protein sequence ID" value="QKM61733.1"/>
    <property type="molecule type" value="Genomic_DNA"/>
</dbReference>
<dbReference type="InterPro" id="IPR018950">
    <property type="entry name" value="DiS-bond_isomerase_DsbC/G_N"/>
</dbReference>
<comment type="function">
    <text evidence="7">Required for disulfide bond formation in some periplasmic proteins. Acts by transferring its disulfide bond to other proteins and is reduced in the process.</text>
</comment>
<feature type="domain" description="Disulphide bond isomerase DsbC/G N-terminal" evidence="8">
    <location>
        <begin position="25"/>
        <end position="93"/>
    </location>
</feature>
<gene>
    <name evidence="10" type="ORF">DCO16_00730</name>
</gene>
<dbReference type="PANTHER" id="PTHR35272">
    <property type="entry name" value="THIOL:DISULFIDE INTERCHANGE PROTEIN DSBC-RELATED"/>
    <property type="match status" value="1"/>
</dbReference>
<feature type="domain" description="Thioredoxin-like fold" evidence="9">
    <location>
        <begin position="117"/>
        <end position="236"/>
    </location>
</feature>
<comment type="subcellular location">
    <subcellularLocation>
        <location evidence="1 7">Periplasm</location>
    </subcellularLocation>
</comment>
<evidence type="ECO:0000256" key="5">
    <source>
        <dbReference type="ARBA" id="ARBA00023157"/>
    </source>
</evidence>
<evidence type="ECO:0000256" key="2">
    <source>
        <dbReference type="ARBA" id="ARBA00009813"/>
    </source>
</evidence>
<evidence type="ECO:0000256" key="7">
    <source>
        <dbReference type="RuleBase" id="RU364038"/>
    </source>
</evidence>
<keyword evidence="6 7" id="KW-0676">Redox-active center</keyword>
<dbReference type="GO" id="GO:0042597">
    <property type="term" value="C:periplasmic space"/>
    <property type="evidence" value="ECO:0007669"/>
    <property type="project" value="UniProtKB-SubCell"/>
</dbReference>
<keyword evidence="4 7" id="KW-0574">Periplasm</keyword>
<dbReference type="CDD" id="cd03020">
    <property type="entry name" value="DsbA_DsbC_DsbG"/>
    <property type="match status" value="1"/>
</dbReference>
<comment type="similarity">
    <text evidence="2 7">Belongs to the thioredoxin family. DsbC subfamily.</text>
</comment>
<dbReference type="KEGG" id="pani:DCO16_00730"/>
<dbReference type="InterPro" id="IPR051470">
    <property type="entry name" value="Thiol:disulfide_interchange"/>
</dbReference>
<dbReference type="Gene3D" id="3.10.450.70">
    <property type="entry name" value="Disulphide bond isomerase, DsbC/G, N-terminal"/>
    <property type="match status" value="1"/>
</dbReference>
<feature type="chain" id="PRO_5027134763" description="Thiol:disulfide interchange protein" evidence="7">
    <location>
        <begin position="28"/>
        <end position="242"/>
    </location>
</feature>
<feature type="signal peptide" evidence="7">
    <location>
        <begin position="1"/>
        <end position="27"/>
    </location>
</feature>
<dbReference type="SUPFAM" id="SSF54423">
    <property type="entry name" value="DsbC/DsbG N-terminal domain-like"/>
    <property type="match status" value="1"/>
</dbReference>
<dbReference type="Proteomes" id="UP000500806">
    <property type="component" value="Chromosome"/>
</dbReference>
<evidence type="ECO:0000256" key="3">
    <source>
        <dbReference type="ARBA" id="ARBA00022729"/>
    </source>
</evidence>
<dbReference type="RefSeq" id="WP_173941889.1">
    <property type="nucleotide sequence ID" value="NZ_CBCSCD010000002.1"/>
</dbReference>
<evidence type="ECO:0000259" key="9">
    <source>
        <dbReference type="Pfam" id="PF13098"/>
    </source>
</evidence>
<evidence type="ECO:0000313" key="11">
    <source>
        <dbReference type="Proteomes" id="UP000500806"/>
    </source>
</evidence>
<dbReference type="PANTHER" id="PTHR35272:SF3">
    <property type="entry name" value="THIOL:DISULFIDE INTERCHANGE PROTEIN DSBC"/>
    <property type="match status" value="1"/>
</dbReference>
<dbReference type="AlphaFoldDB" id="A0A6M9Q0M4"/>
<dbReference type="InterPro" id="IPR012336">
    <property type="entry name" value="Thioredoxin-like_fold"/>
</dbReference>
<evidence type="ECO:0000313" key="10">
    <source>
        <dbReference type="EMBL" id="QKM61733.1"/>
    </source>
</evidence>
<organism evidence="10 11">
    <name type="scientific">Polynucleobacter antarcticus</name>
    <dbReference type="NCBI Taxonomy" id="1743162"/>
    <lineage>
        <taxon>Bacteria</taxon>
        <taxon>Pseudomonadati</taxon>
        <taxon>Pseudomonadota</taxon>
        <taxon>Betaproteobacteria</taxon>
        <taxon>Burkholderiales</taxon>
        <taxon>Burkholderiaceae</taxon>
        <taxon>Polynucleobacter</taxon>
    </lineage>
</organism>